<reference evidence="1 2" key="1">
    <citation type="journal article" date="2023" name="Int. J. Mol. Sci.">
        <title>De Novo Assembly and Annotation of 11 Diverse Shrub Willow (Salix) Genomes Reveals Novel Gene Organization in Sex-Linked Regions.</title>
        <authorList>
            <person name="Hyden B."/>
            <person name="Feng K."/>
            <person name="Yates T.B."/>
            <person name="Jawdy S."/>
            <person name="Cereghino C."/>
            <person name="Smart L.B."/>
            <person name="Muchero W."/>
        </authorList>
    </citation>
    <scope>NUCLEOTIDE SEQUENCE [LARGE SCALE GENOMIC DNA]</scope>
    <source>
        <tissue evidence="1">Shoot tip</tissue>
    </source>
</reference>
<gene>
    <name evidence="1" type="ORF">OIU84_005791</name>
</gene>
<protein>
    <submittedName>
        <fullName evidence="1">Uncharacterized protein</fullName>
    </submittedName>
</protein>
<comment type="caution">
    <text evidence="1">The sequence shown here is derived from an EMBL/GenBank/DDBJ whole genome shotgun (WGS) entry which is preliminary data.</text>
</comment>
<name>A0AAD6P140_9ROSI</name>
<dbReference type="EMBL" id="JAPFFJ010000013">
    <property type="protein sequence ID" value="KAJ6412812.1"/>
    <property type="molecule type" value="Genomic_DNA"/>
</dbReference>
<proteinExistence type="predicted"/>
<keyword evidence="2" id="KW-1185">Reference proteome</keyword>
<dbReference type="InterPro" id="IPR004158">
    <property type="entry name" value="DUF247_pln"/>
</dbReference>
<dbReference type="AlphaFoldDB" id="A0AAD6P140"/>
<evidence type="ECO:0000313" key="2">
    <source>
        <dbReference type="Proteomes" id="UP001162972"/>
    </source>
</evidence>
<sequence>MIFKPVVQNRKFLAHQNLPDFSAKAALPSQTYNILLVVTHDAYGPYIISIRPLFHGEQSVVAMEVHKLHYMLSFLARTPARAKHPDEYGKAILLFDKHI</sequence>
<accession>A0AAD6P140</accession>
<evidence type="ECO:0000313" key="1">
    <source>
        <dbReference type="EMBL" id="KAJ6412812.1"/>
    </source>
</evidence>
<organism evidence="1 2">
    <name type="scientific">Salix udensis</name>
    <dbReference type="NCBI Taxonomy" id="889485"/>
    <lineage>
        <taxon>Eukaryota</taxon>
        <taxon>Viridiplantae</taxon>
        <taxon>Streptophyta</taxon>
        <taxon>Embryophyta</taxon>
        <taxon>Tracheophyta</taxon>
        <taxon>Spermatophyta</taxon>
        <taxon>Magnoliopsida</taxon>
        <taxon>eudicotyledons</taxon>
        <taxon>Gunneridae</taxon>
        <taxon>Pentapetalae</taxon>
        <taxon>rosids</taxon>
        <taxon>fabids</taxon>
        <taxon>Malpighiales</taxon>
        <taxon>Salicaceae</taxon>
        <taxon>Saliceae</taxon>
        <taxon>Salix</taxon>
    </lineage>
</organism>
<dbReference type="Pfam" id="PF03140">
    <property type="entry name" value="DUF247"/>
    <property type="match status" value="1"/>
</dbReference>
<dbReference type="Proteomes" id="UP001162972">
    <property type="component" value="Chromosome 5"/>
</dbReference>